<dbReference type="GO" id="GO:0016758">
    <property type="term" value="F:hexosyltransferase activity"/>
    <property type="evidence" value="ECO:0007669"/>
    <property type="project" value="InterPro"/>
</dbReference>
<evidence type="ECO:0000313" key="3">
    <source>
        <dbReference type="Proteomes" id="UP000519439"/>
    </source>
</evidence>
<dbReference type="InterPro" id="IPR007235">
    <property type="entry name" value="Glyco_trans_28_C"/>
</dbReference>
<evidence type="ECO:0000313" key="2">
    <source>
        <dbReference type="EMBL" id="MBB4041471.1"/>
    </source>
</evidence>
<accession>A0A7W6IHZ7</accession>
<dbReference type="PANTHER" id="PTHR21015">
    <property type="entry name" value="UDP-N-ACETYLGLUCOSAMINE--N-ACETYLMURAMYL-(PENTAPEPTIDE) PYROPHOSPHORYL-UNDECAPRENOL N-ACETYLGLUCOSAMINE TRANSFERASE 1"/>
    <property type="match status" value="1"/>
</dbReference>
<dbReference type="AlphaFoldDB" id="A0A7W6IHZ7"/>
<proteinExistence type="predicted"/>
<sequence>MSLRVLIAVTHLLGAGHLTRAAALARAFARRGHETTLVSGGAPARLAELGQVRFVQLPPLRTIGTDFRMLLDENLQPVDGAYLDRRRALLLDTARTIRPDILITELFPFGRRTLAGEFMALLDTVRSARPRPLVFCSIRDILVPSSKAERIAETHERLLRHYDAVLVHGDPALAPLEASWPVDERIAPLIRYTGYVDENENPVSVGMRQGIVVSGGSSAASLPLYRASLDASPRIADRPWRILVGQGVPEAEFQELRERAPSHVLVERARPDFRQLLARAEVSISQAGYNTIVDLLRCGVKSILVPFEAGRETEQRLRAERLKALGAAQIVPENSLSPENLAEAIREALALAPSPSLDVSLDGARQSVAIAESLARSGPALHRRIDWSPLDAALEQARERDCALRFWWRDDDAVAGSDELDRLLVLARRYEAGIGLAVIPQSLDPSLAACLGEEEKAFALVHGWSHANHAPPGVKKAEFGAHRPLEVMTAEAAQALQVAKGFFGPKLLPVFVPPWNRIDPGLVVALPRSGFVGVSTFTDRRKAMPAEGLLQVNTHVDPIDWHGTRSAVAPTELIAAVAGAVLRRVSGEADRDEPIGLLTHHLAHDDAIWSSCERLIAHLAAQNIRFLRPDACFGLETGSHLRSNGI</sequence>
<dbReference type="Gene3D" id="3.20.20.370">
    <property type="entry name" value="Glycoside hydrolase/deacetylase"/>
    <property type="match status" value="1"/>
</dbReference>
<dbReference type="Proteomes" id="UP000519439">
    <property type="component" value="Unassembled WGS sequence"/>
</dbReference>
<organism evidence="2 3">
    <name type="scientific">Microvirga flocculans</name>
    <dbReference type="NCBI Taxonomy" id="217168"/>
    <lineage>
        <taxon>Bacteria</taxon>
        <taxon>Pseudomonadati</taxon>
        <taxon>Pseudomonadota</taxon>
        <taxon>Alphaproteobacteria</taxon>
        <taxon>Hyphomicrobiales</taxon>
        <taxon>Methylobacteriaceae</taxon>
        <taxon>Microvirga</taxon>
    </lineage>
</organism>
<dbReference type="EMBL" id="JACIDC010000011">
    <property type="protein sequence ID" value="MBB4041471.1"/>
    <property type="molecule type" value="Genomic_DNA"/>
</dbReference>
<name>A0A7W6IHZ7_9HYPH</name>
<dbReference type="InterPro" id="IPR049591">
    <property type="entry name" value="CE4_u4-like"/>
</dbReference>
<dbReference type="Pfam" id="PF04101">
    <property type="entry name" value="Glyco_tran_28_C"/>
    <property type="match status" value="1"/>
</dbReference>
<evidence type="ECO:0000259" key="1">
    <source>
        <dbReference type="Pfam" id="PF04101"/>
    </source>
</evidence>
<keyword evidence="2" id="KW-0808">Transferase</keyword>
<keyword evidence="3" id="KW-1185">Reference proteome</keyword>
<dbReference type="GO" id="GO:0005975">
    <property type="term" value="P:carbohydrate metabolic process"/>
    <property type="evidence" value="ECO:0007669"/>
    <property type="project" value="InterPro"/>
</dbReference>
<feature type="domain" description="Glycosyl transferase family 28 C-terminal" evidence="1">
    <location>
        <begin position="211"/>
        <end position="349"/>
    </location>
</feature>
<dbReference type="SUPFAM" id="SSF53756">
    <property type="entry name" value="UDP-Glycosyltransferase/glycogen phosphorylase"/>
    <property type="match status" value="1"/>
</dbReference>
<dbReference type="CDD" id="cd10928">
    <property type="entry name" value="CE4_u4"/>
    <property type="match status" value="1"/>
</dbReference>
<dbReference type="Gene3D" id="3.40.50.2000">
    <property type="entry name" value="Glycogen Phosphorylase B"/>
    <property type="match status" value="2"/>
</dbReference>
<dbReference type="RefSeq" id="WP_027317038.1">
    <property type="nucleotide sequence ID" value="NZ_JACIDC010000011.1"/>
</dbReference>
<dbReference type="InterPro" id="IPR011330">
    <property type="entry name" value="Glyco_hydro/deAcase_b/a-brl"/>
</dbReference>
<dbReference type="SUPFAM" id="SSF88713">
    <property type="entry name" value="Glycoside hydrolase/deacetylase"/>
    <property type="match status" value="1"/>
</dbReference>
<comment type="caution">
    <text evidence="2">The sequence shown here is derived from an EMBL/GenBank/DDBJ whole genome shotgun (WGS) entry which is preliminary data.</text>
</comment>
<protein>
    <submittedName>
        <fullName evidence="2">Putative glycosyltransferase</fullName>
    </submittedName>
</protein>
<dbReference type="PANTHER" id="PTHR21015:SF28">
    <property type="entry name" value="SLL1722 PROTEIN"/>
    <property type="match status" value="1"/>
</dbReference>
<gene>
    <name evidence="2" type="ORF">GGR34_003148</name>
</gene>
<reference evidence="2 3" key="1">
    <citation type="submission" date="2020-08" db="EMBL/GenBank/DDBJ databases">
        <title>Genomic Encyclopedia of Type Strains, Phase IV (KMG-IV): sequencing the most valuable type-strain genomes for metagenomic binning, comparative biology and taxonomic classification.</title>
        <authorList>
            <person name="Goeker M."/>
        </authorList>
    </citation>
    <scope>NUCLEOTIDE SEQUENCE [LARGE SCALE GENOMIC DNA]</scope>
    <source>
        <strain evidence="2 3">DSM 15743</strain>
    </source>
</reference>